<organism evidence="2 4">
    <name type="scientific">Bacillus canaveralius</name>
    <dbReference type="NCBI Taxonomy" id="1403243"/>
    <lineage>
        <taxon>Bacteria</taxon>
        <taxon>Bacillati</taxon>
        <taxon>Bacillota</taxon>
        <taxon>Bacilli</taxon>
        <taxon>Bacillales</taxon>
        <taxon>Bacillaceae</taxon>
        <taxon>Bacillus</taxon>
    </lineage>
</organism>
<dbReference type="PRINTS" id="PR00412">
    <property type="entry name" value="EPOXHYDRLASE"/>
</dbReference>
<dbReference type="GO" id="GO:0016787">
    <property type="term" value="F:hydrolase activity"/>
    <property type="evidence" value="ECO:0007669"/>
    <property type="project" value="UniProtKB-KW"/>
</dbReference>
<dbReference type="EMBL" id="PGVA01000024">
    <property type="protein sequence ID" value="PLR82818.1"/>
    <property type="molecule type" value="Genomic_DNA"/>
</dbReference>
<dbReference type="PRINTS" id="PR00111">
    <property type="entry name" value="ABHYDROLASE"/>
</dbReference>
<evidence type="ECO:0000313" key="3">
    <source>
        <dbReference type="EMBL" id="PLR97177.1"/>
    </source>
</evidence>
<accession>A0A2N5GLS3</accession>
<name>A0A2N5GLS3_9BACI</name>
<evidence type="ECO:0000313" key="5">
    <source>
        <dbReference type="Proteomes" id="UP000235114"/>
    </source>
</evidence>
<comment type="caution">
    <text evidence="2">The sequence shown here is derived from an EMBL/GenBank/DDBJ whole genome shotgun (WGS) entry which is preliminary data.</text>
</comment>
<evidence type="ECO:0000259" key="1">
    <source>
        <dbReference type="Pfam" id="PF00561"/>
    </source>
</evidence>
<keyword evidence="2" id="KW-0378">Hydrolase</keyword>
<dbReference type="PANTHER" id="PTHR46438">
    <property type="entry name" value="ALPHA/BETA-HYDROLASES SUPERFAMILY PROTEIN"/>
    <property type="match status" value="1"/>
</dbReference>
<dbReference type="RefSeq" id="WP_101577234.1">
    <property type="nucleotide sequence ID" value="NZ_PGVA01000024.1"/>
</dbReference>
<dbReference type="InterPro" id="IPR000639">
    <property type="entry name" value="Epox_hydrolase-like"/>
</dbReference>
<sequence>MVPTAAAETKRINGNDVYYEYYLNTQSCETIVLLHGFLSSSFSFRRLVPLLKNDYSVISIDFPPFGKSGKSRNFHYSYQNIARTIIGLLESLNINNFNIIGHSMGGQITLNMLHYRPDLADKAVLLCSSGYLSPSKIPLVFSSYLPFFHVFVKRRLEKSGLRTNLENVVHNRSLIDEEMENGYLQPFLDENIFKALTRMIRDREGDLPSNVLREIETPCLLIWGEHDKVVPLRVGRKLHKDLQHSKLVVLKDTGHLVPEERPAEVYHYIKKFLTG</sequence>
<feature type="domain" description="AB hydrolase-1" evidence="1">
    <location>
        <begin position="30"/>
        <end position="262"/>
    </location>
</feature>
<dbReference type="InterPro" id="IPR029058">
    <property type="entry name" value="AB_hydrolase_fold"/>
</dbReference>
<dbReference type="AlphaFoldDB" id="A0A2N5GLS3"/>
<dbReference type="Gene3D" id="3.40.50.1820">
    <property type="entry name" value="alpha/beta hydrolase"/>
    <property type="match status" value="1"/>
</dbReference>
<keyword evidence="5" id="KW-1185">Reference proteome</keyword>
<evidence type="ECO:0000313" key="4">
    <source>
        <dbReference type="Proteomes" id="UP000234951"/>
    </source>
</evidence>
<reference evidence="2 4" key="1">
    <citation type="submission" date="2017-11" db="EMBL/GenBank/DDBJ databases">
        <title>Comparitive Functional Genomics of Dry Heat Resistant strains isolated from the Viking Spacecraft.</title>
        <authorList>
            <person name="Seuylemezian A."/>
            <person name="Cooper K."/>
            <person name="Vaishampayan P."/>
        </authorList>
    </citation>
    <scope>NUCLEOTIDE SEQUENCE [LARGE SCALE GENOMIC DNA]</scope>
    <source>
        <strain evidence="2 4">M4.6</strain>
    </source>
</reference>
<proteinExistence type="predicted"/>
<reference evidence="3 5" key="2">
    <citation type="submission" date="2017-12" db="EMBL/GenBank/DDBJ databases">
        <title>Comparative Functional Genomics of Dry Heat Resistant strains isolated from the Viking Spacecraft.</title>
        <authorList>
            <person name="Seuylemezian A."/>
            <person name="Cooper K."/>
            <person name="Vaishampayan P."/>
        </authorList>
    </citation>
    <scope>NUCLEOTIDE SEQUENCE [LARGE SCALE GENOMIC DNA]</scope>
    <source>
        <strain evidence="3 5">ATCC 29669</strain>
    </source>
</reference>
<dbReference type="Proteomes" id="UP000234951">
    <property type="component" value="Unassembled WGS sequence"/>
</dbReference>
<gene>
    <name evidence="2" type="ORF">CU635_10045</name>
    <name evidence="3" type="ORF">CVD25_11150</name>
</gene>
<evidence type="ECO:0000313" key="2">
    <source>
        <dbReference type="EMBL" id="PLR82818.1"/>
    </source>
</evidence>
<dbReference type="InterPro" id="IPR000073">
    <property type="entry name" value="AB_hydrolase_1"/>
</dbReference>
<dbReference type="PANTHER" id="PTHR46438:SF11">
    <property type="entry name" value="LIPASE-RELATED"/>
    <property type="match status" value="1"/>
</dbReference>
<dbReference type="Proteomes" id="UP000235114">
    <property type="component" value="Unassembled WGS sequence"/>
</dbReference>
<dbReference type="Pfam" id="PF00561">
    <property type="entry name" value="Abhydrolase_1"/>
    <property type="match status" value="1"/>
</dbReference>
<dbReference type="OrthoDB" id="9797695at2"/>
<dbReference type="EMBL" id="PGVD01000028">
    <property type="protein sequence ID" value="PLR97177.1"/>
    <property type="molecule type" value="Genomic_DNA"/>
</dbReference>
<protein>
    <submittedName>
        <fullName evidence="2">Alpha/beta hydrolase</fullName>
    </submittedName>
</protein>
<dbReference type="SUPFAM" id="SSF53474">
    <property type="entry name" value="alpha/beta-Hydrolases"/>
    <property type="match status" value="1"/>
</dbReference>